<feature type="non-terminal residue" evidence="1">
    <location>
        <position position="725"/>
    </location>
</feature>
<dbReference type="AlphaFoldDB" id="A0A0F9EWG4"/>
<name>A0A0F9EWG4_9ZZZZ</name>
<evidence type="ECO:0000313" key="1">
    <source>
        <dbReference type="EMBL" id="KKL78438.1"/>
    </source>
</evidence>
<gene>
    <name evidence="1" type="ORF">LCGC14_2024840</name>
</gene>
<reference evidence="1" key="1">
    <citation type="journal article" date="2015" name="Nature">
        <title>Complex archaea that bridge the gap between prokaryotes and eukaryotes.</title>
        <authorList>
            <person name="Spang A."/>
            <person name="Saw J.H."/>
            <person name="Jorgensen S.L."/>
            <person name="Zaremba-Niedzwiedzka K."/>
            <person name="Martijn J."/>
            <person name="Lind A.E."/>
            <person name="van Eijk R."/>
            <person name="Schleper C."/>
            <person name="Guy L."/>
            <person name="Ettema T.J."/>
        </authorList>
    </citation>
    <scope>NUCLEOTIDE SEQUENCE</scope>
</reference>
<proteinExistence type="predicted"/>
<sequence length="725" mass="83750">VELNIWNYNTLGWDLVDGSVYNSFTPAHTYQIGSDYYNSNFDIILKLNGTNIQNSFNFYLDQFVIDYVWTRTSGSVNADIVKSIVDPFINRYDGLSNYQKLYNITIEFDYTFAKSNSLYPDVAKFFVIYGASQDSFDLIKDGTPQSFSYFFKFDSSTSNNFDLMFNISNGLLELENMSYTLVFNSLDSNGNYLLQQDFEVNYPEEDDLSPFMNLKDAEFLIFSNYTLNTYFDGITYYNTNNRTDKLEIVFKIKANGQWFSSIYSTNISGNDVTSFNVSEFMTDNRLTIFQDFAVEYIIIGNNTDLTVYKVSLSCFAYNEKVQEFYRITDNDMGIISDWIEFNSSAIFFLDDLGDLPSNFSLGYKVIDIAGNVGINSTYNGVFKNIIYSEHVSVSLADDDIDLNSQNNREISFFNTGQFNNVLDLDVFINGFRYGTASLVAESYKLSFGTKNSKETLLAYSESLISDNIYSNINPLNRISWEIKNEDYFAAVKHVLAGDSITITNPLLYNSTRNLNLFNLYNTNFGLPSFVRMQEAFYYNITSGEKYVLLENIDYFVYESGIVDFSQYSIVHDLYNNISDVRDSTVYFTYYASEFRGQLRLSNADGFFINFTMPEVYYDHTTINKLTINFYDTNGQTYSKVLFDIDLRKYFLDDVKSQYEHYIFGLGRMMAIPLYIDINELDFSNPHNTFDLGLLESISFTIEDSQQWPGSFIQNFANYSVINLPY</sequence>
<feature type="non-terminal residue" evidence="1">
    <location>
        <position position="1"/>
    </location>
</feature>
<dbReference type="EMBL" id="LAZR01023456">
    <property type="protein sequence ID" value="KKL78438.1"/>
    <property type="molecule type" value="Genomic_DNA"/>
</dbReference>
<accession>A0A0F9EWG4</accession>
<protein>
    <submittedName>
        <fullName evidence="1">Uncharacterized protein</fullName>
    </submittedName>
</protein>
<organism evidence="1">
    <name type="scientific">marine sediment metagenome</name>
    <dbReference type="NCBI Taxonomy" id="412755"/>
    <lineage>
        <taxon>unclassified sequences</taxon>
        <taxon>metagenomes</taxon>
        <taxon>ecological metagenomes</taxon>
    </lineage>
</organism>
<comment type="caution">
    <text evidence="1">The sequence shown here is derived from an EMBL/GenBank/DDBJ whole genome shotgun (WGS) entry which is preliminary data.</text>
</comment>